<dbReference type="GO" id="GO:0046872">
    <property type="term" value="F:metal ion binding"/>
    <property type="evidence" value="ECO:0007669"/>
    <property type="project" value="UniProtKB-KW"/>
</dbReference>
<dbReference type="Proteomes" id="UP000198870">
    <property type="component" value="Unassembled WGS sequence"/>
</dbReference>
<dbReference type="InterPro" id="IPR011051">
    <property type="entry name" value="RmlC_Cupin_sf"/>
</dbReference>
<dbReference type="InterPro" id="IPR012093">
    <property type="entry name" value="Pirin"/>
</dbReference>
<dbReference type="RefSeq" id="WP_092207166.1">
    <property type="nucleotide sequence ID" value="NZ_FMUX01000001.1"/>
</dbReference>
<dbReference type="Gene3D" id="2.60.120.10">
    <property type="entry name" value="Jelly Rolls"/>
    <property type="match status" value="2"/>
</dbReference>
<dbReference type="SUPFAM" id="SSF51182">
    <property type="entry name" value="RmlC-like cupins"/>
    <property type="match status" value="1"/>
</dbReference>
<keyword evidence="2" id="KW-0408">Iron</keyword>
<feature type="binding site" evidence="2">
    <location>
        <position position="60"/>
    </location>
    <ligand>
        <name>Fe cation</name>
        <dbReference type="ChEBI" id="CHEBI:24875"/>
    </ligand>
</feature>
<comment type="cofactor">
    <cofactor evidence="2">
        <name>Fe cation</name>
        <dbReference type="ChEBI" id="CHEBI:24875"/>
    </cofactor>
    <text evidence="2">Binds 1 Fe cation per subunit.</text>
</comment>
<dbReference type="InterPro" id="IPR003829">
    <property type="entry name" value="Pirin_N_dom"/>
</dbReference>
<evidence type="ECO:0000256" key="2">
    <source>
        <dbReference type="PIRSR" id="PIRSR006232-1"/>
    </source>
</evidence>
<organism evidence="6 7">
    <name type="scientific">Desulfoluna spongiiphila</name>
    <dbReference type="NCBI Taxonomy" id="419481"/>
    <lineage>
        <taxon>Bacteria</taxon>
        <taxon>Pseudomonadati</taxon>
        <taxon>Thermodesulfobacteriota</taxon>
        <taxon>Desulfobacteria</taxon>
        <taxon>Desulfobacterales</taxon>
        <taxon>Desulfolunaceae</taxon>
        <taxon>Desulfoluna</taxon>
    </lineage>
</organism>
<proteinExistence type="inferred from homology"/>
<dbReference type="InterPro" id="IPR014710">
    <property type="entry name" value="RmlC-like_jellyroll"/>
</dbReference>
<feature type="domain" description="Pirin N-terminal" evidence="4">
    <location>
        <begin position="20"/>
        <end position="120"/>
    </location>
</feature>
<gene>
    <name evidence="6" type="ORF">SAMN05216233_10194</name>
</gene>
<dbReference type="PANTHER" id="PTHR13903:SF8">
    <property type="entry name" value="PIRIN"/>
    <property type="match status" value="1"/>
</dbReference>
<keyword evidence="2" id="KW-0479">Metal-binding</keyword>
<evidence type="ECO:0000256" key="3">
    <source>
        <dbReference type="RuleBase" id="RU003457"/>
    </source>
</evidence>
<reference evidence="6 7" key="1">
    <citation type="submission" date="2016-10" db="EMBL/GenBank/DDBJ databases">
        <authorList>
            <person name="de Groot N.N."/>
        </authorList>
    </citation>
    <scope>NUCLEOTIDE SEQUENCE [LARGE SCALE GENOMIC DNA]</scope>
    <source>
        <strain evidence="6 7">AA1</strain>
    </source>
</reference>
<evidence type="ECO:0000259" key="5">
    <source>
        <dbReference type="Pfam" id="PF05726"/>
    </source>
</evidence>
<evidence type="ECO:0008006" key="8">
    <source>
        <dbReference type="Google" id="ProtNLM"/>
    </source>
</evidence>
<dbReference type="STRING" id="419481.SAMN05216233_10194"/>
<dbReference type="PANTHER" id="PTHR13903">
    <property type="entry name" value="PIRIN-RELATED"/>
    <property type="match status" value="1"/>
</dbReference>
<sequence>MNRRVETLLRGEAVTEGAGVHLHRVFGFHEAPMFDPFLLLDDFRSDNPEDYKKGFPWHPHRGIETITYVLKGDVEHGDSLGNSGTISDGDVQWMTAGSGIIHQEMPQGDPSGAIHGFQLWTNLPASYKMMRPRYQEYTAARIPETQTAEGCHVKVIAGTVAGTSGPVTDVVTAPVYIDCTVPGGACFRHTSPPDHTALVYGIEGAGRIEDTEVPTRHLAHLTSGTDIVVSAPEGPFRFLLFTGKPIGEPVAWKGPIVMNTKAELDLAFLEYQSGTFVKI</sequence>
<evidence type="ECO:0000256" key="1">
    <source>
        <dbReference type="ARBA" id="ARBA00008416"/>
    </source>
</evidence>
<evidence type="ECO:0000259" key="4">
    <source>
        <dbReference type="Pfam" id="PF02678"/>
    </source>
</evidence>
<dbReference type="CDD" id="cd02909">
    <property type="entry name" value="cupin_pirin_N"/>
    <property type="match status" value="1"/>
</dbReference>
<dbReference type="Pfam" id="PF05726">
    <property type="entry name" value="Pirin_C"/>
    <property type="match status" value="1"/>
</dbReference>
<evidence type="ECO:0000313" key="7">
    <source>
        <dbReference type="Proteomes" id="UP000198870"/>
    </source>
</evidence>
<evidence type="ECO:0000313" key="6">
    <source>
        <dbReference type="EMBL" id="SCX76133.1"/>
    </source>
</evidence>
<feature type="binding site" evidence="2">
    <location>
        <position position="104"/>
    </location>
    <ligand>
        <name>Fe cation</name>
        <dbReference type="ChEBI" id="CHEBI:24875"/>
    </ligand>
</feature>
<dbReference type="AlphaFoldDB" id="A0A1G5AE01"/>
<dbReference type="EMBL" id="FMUX01000001">
    <property type="protein sequence ID" value="SCX76133.1"/>
    <property type="molecule type" value="Genomic_DNA"/>
</dbReference>
<dbReference type="CDD" id="cd02247">
    <property type="entry name" value="cupin_pirin_C"/>
    <property type="match status" value="1"/>
</dbReference>
<accession>A0A1G5AE01</accession>
<dbReference type="PIRSF" id="PIRSF006232">
    <property type="entry name" value="Pirin"/>
    <property type="match status" value="1"/>
</dbReference>
<comment type="similarity">
    <text evidence="1 3">Belongs to the pirin family.</text>
</comment>
<feature type="binding site" evidence="2">
    <location>
        <position position="58"/>
    </location>
    <ligand>
        <name>Fe cation</name>
        <dbReference type="ChEBI" id="CHEBI:24875"/>
    </ligand>
</feature>
<feature type="domain" description="Pirin C-terminal" evidence="5">
    <location>
        <begin position="176"/>
        <end position="276"/>
    </location>
</feature>
<dbReference type="OrthoDB" id="9780903at2"/>
<feature type="binding site" evidence="2">
    <location>
        <position position="102"/>
    </location>
    <ligand>
        <name>Fe cation</name>
        <dbReference type="ChEBI" id="CHEBI:24875"/>
    </ligand>
</feature>
<protein>
    <recommendedName>
        <fullName evidence="8">Pirin N-terminal domain-containing protein</fullName>
    </recommendedName>
</protein>
<dbReference type="InterPro" id="IPR008778">
    <property type="entry name" value="Pirin_C_dom"/>
</dbReference>
<keyword evidence="7" id="KW-1185">Reference proteome</keyword>
<dbReference type="Pfam" id="PF02678">
    <property type="entry name" value="Pirin"/>
    <property type="match status" value="1"/>
</dbReference>
<name>A0A1G5AE01_9BACT</name>